<reference evidence="2 3" key="1">
    <citation type="journal article" date="2011" name="Genome Res.">
        <title>Phylogeny-wide analysis of social amoeba genomes highlights ancient origins for complex intercellular communication.</title>
        <authorList>
            <person name="Heidel A.J."/>
            <person name="Lawal H.M."/>
            <person name="Felder M."/>
            <person name="Schilde C."/>
            <person name="Helps N.R."/>
            <person name="Tunggal B."/>
            <person name="Rivero F."/>
            <person name="John U."/>
            <person name="Schleicher M."/>
            <person name="Eichinger L."/>
            <person name="Platzer M."/>
            <person name="Noegel A.A."/>
            <person name="Schaap P."/>
            <person name="Gloeckner G."/>
        </authorList>
    </citation>
    <scope>NUCLEOTIDE SEQUENCE [LARGE SCALE GENOMIC DNA]</scope>
    <source>
        <strain evidence="3">ATCC 26659 / Pp 5 / PN500</strain>
    </source>
</reference>
<dbReference type="AlphaFoldDB" id="D3B3N4"/>
<keyword evidence="1" id="KW-0732">Signal</keyword>
<gene>
    <name evidence="2" type="ORF">PPL_03002</name>
</gene>
<organism evidence="2 3">
    <name type="scientific">Heterostelium pallidum (strain ATCC 26659 / Pp 5 / PN500)</name>
    <name type="common">Cellular slime mold</name>
    <name type="synonym">Polysphondylium pallidum</name>
    <dbReference type="NCBI Taxonomy" id="670386"/>
    <lineage>
        <taxon>Eukaryota</taxon>
        <taxon>Amoebozoa</taxon>
        <taxon>Evosea</taxon>
        <taxon>Eumycetozoa</taxon>
        <taxon>Dictyostelia</taxon>
        <taxon>Acytosteliales</taxon>
        <taxon>Acytosteliaceae</taxon>
        <taxon>Heterostelium</taxon>
    </lineage>
</organism>
<dbReference type="EMBL" id="ADBJ01000010">
    <property type="protein sequence ID" value="EFA83932.1"/>
    <property type="molecule type" value="Genomic_DNA"/>
</dbReference>
<evidence type="ECO:0000313" key="2">
    <source>
        <dbReference type="EMBL" id="EFA83932.1"/>
    </source>
</evidence>
<dbReference type="GeneID" id="31358525"/>
<dbReference type="RefSeq" id="XP_020436049.1">
    <property type="nucleotide sequence ID" value="XM_020573977.1"/>
</dbReference>
<proteinExistence type="predicted"/>
<evidence type="ECO:0000256" key="1">
    <source>
        <dbReference type="SAM" id="SignalP"/>
    </source>
</evidence>
<dbReference type="Proteomes" id="UP000001396">
    <property type="component" value="Unassembled WGS sequence"/>
</dbReference>
<sequence length="577" mass="63729">MFISLYLLLSIALIVTCDIIEFKPNFIGSYEDPNSWVQNKVPTLDDSPEIVQINSTCLIVNQNITTSTITLENTNNLKLENLIKILNSTVQTSTIKLKTNGTRVLVDSSSITGKLKMVEGAITNSILINSYLELLELEINTQFSVTSNSTIDTVTMSDGNSYLNCSQMTGAIKNLDIENQSSLDFIYTNILIGESTISDALINFIDSDIVFGETDSLASNYNLQQSNVSFEIFTNRRSTLINSTQSQLRFKDYFDSEDIHIVSRSSNYIFDNCFVNTERGNSDFVNSNWEFINSNVYLTKPWIDFHNSSLVSKGGSLKLNAPYFGSVLNFVTFDIDSTVFTIQNTDSKMNLTNSNLNLHIKDGSSIKTTSFNLDSTVLSISGGSFTFQNTPFYGSNSTVSLASQTTFIQSPLTLEGFSTLSIGGNVQIDSLSLDNSTQLQFVISNDMNESNYSSITLVKDGSSILSNITVLVTYNANVSRASDIMTKNTTIPLIKFNGLSTLSNETSIRVFSFDAMTNSVIESCVNHFHNESGLFINIRNCFVPTITNPPTIISSASQTTIPFTLTLIIALLCFIYQ</sequence>
<name>D3B3N4_HETP5</name>
<comment type="caution">
    <text evidence="2">The sequence shown here is derived from an EMBL/GenBank/DDBJ whole genome shotgun (WGS) entry which is preliminary data.</text>
</comment>
<evidence type="ECO:0000313" key="3">
    <source>
        <dbReference type="Proteomes" id="UP000001396"/>
    </source>
</evidence>
<protein>
    <submittedName>
        <fullName evidence="2">Uncharacterized protein</fullName>
    </submittedName>
</protein>
<feature type="chain" id="PRO_5003040781" evidence="1">
    <location>
        <begin position="18"/>
        <end position="577"/>
    </location>
</feature>
<keyword evidence="3" id="KW-1185">Reference proteome</keyword>
<dbReference type="InParanoid" id="D3B3N4"/>
<feature type="signal peptide" evidence="1">
    <location>
        <begin position="1"/>
        <end position="17"/>
    </location>
</feature>
<accession>D3B3N4</accession>